<evidence type="ECO:0000313" key="2">
    <source>
        <dbReference type="EMBL" id="PUZ70086.1"/>
    </source>
</evidence>
<evidence type="ECO:0000256" key="1">
    <source>
        <dbReference type="SAM" id="Phobius"/>
    </source>
</evidence>
<name>A0A2T7EQH7_9POAL</name>
<dbReference type="Gramene" id="PUZ70086">
    <property type="protein sequence ID" value="PUZ70086"/>
    <property type="gene ID" value="GQ55_2G196600"/>
</dbReference>
<keyword evidence="1" id="KW-0812">Transmembrane</keyword>
<gene>
    <name evidence="2" type="ORF">GQ55_2G196600</name>
</gene>
<keyword evidence="1" id="KW-0472">Membrane</keyword>
<sequence length="97" mass="10854">MLNIPSKKSIEKVLRLGVSAPFLDTTGGQIKIGEPFCNFYFKILLGLFLSVIYVAMVILVPVEIAFHLAPTVFPLDITYFDPPIQGRLSPTTRRATW</sequence>
<reference evidence="2 3" key="1">
    <citation type="submission" date="2018-04" db="EMBL/GenBank/DDBJ databases">
        <title>WGS assembly of Panicum hallii var. hallii HAL2.</title>
        <authorList>
            <person name="Lovell J."/>
            <person name="Jenkins J."/>
            <person name="Lowry D."/>
            <person name="Mamidi S."/>
            <person name="Sreedasyam A."/>
            <person name="Weng X."/>
            <person name="Barry K."/>
            <person name="Bonette J."/>
            <person name="Campitelli B."/>
            <person name="Daum C."/>
            <person name="Gordon S."/>
            <person name="Gould B."/>
            <person name="Lipzen A."/>
            <person name="MacQueen A."/>
            <person name="Palacio-Mejia J."/>
            <person name="Plott C."/>
            <person name="Shakirov E."/>
            <person name="Shu S."/>
            <person name="Yoshinaga Y."/>
            <person name="Zane M."/>
            <person name="Rokhsar D."/>
            <person name="Grimwood J."/>
            <person name="Schmutz J."/>
            <person name="Juenger T."/>
        </authorList>
    </citation>
    <scope>NUCLEOTIDE SEQUENCE [LARGE SCALE GENOMIC DNA]</scope>
    <source>
        <strain evidence="3">cv. HAL2</strain>
        <strain evidence="2">HAL2</strain>
    </source>
</reference>
<proteinExistence type="predicted"/>
<feature type="transmembrane region" description="Helical" evidence="1">
    <location>
        <begin position="39"/>
        <end position="60"/>
    </location>
</feature>
<accession>A0A2T7EQH7</accession>
<dbReference type="EMBL" id="CM009750">
    <property type="protein sequence ID" value="PUZ70086.1"/>
    <property type="molecule type" value="Genomic_DNA"/>
</dbReference>
<keyword evidence="1" id="KW-1133">Transmembrane helix</keyword>
<dbReference type="Gramene" id="PUZ70087">
    <property type="protein sequence ID" value="PUZ70087"/>
    <property type="gene ID" value="GQ55_2G196600"/>
</dbReference>
<protein>
    <submittedName>
        <fullName evidence="2">Uncharacterized protein</fullName>
    </submittedName>
</protein>
<evidence type="ECO:0000313" key="3">
    <source>
        <dbReference type="Proteomes" id="UP000244336"/>
    </source>
</evidence>
<dbReference type="EMBL" id="CM009750">
    <property type="protein sequence ID" value="PUZ70087.1"/>
    <property type="molecule type" value="Genomic_DNA"/>
</dbReference>
<dbReference type="AlphaFoldDB" id="A0A2T7EQH7"/>
<dbReference type="Proteomes" id="UP000244336">
    <property type="component" value="Chromosome 2"/>
</dbReference>
<keyword evidence="3" id="KW-1185">Reference proteome</keyword>
<organism evidence="2 3">
    <name type="scientific">Panicum hallii var. hallii</name>
    <dbReference type="NCBI Taxonomy" id="1504633"/>
    <lineage>
        <taxon>Eukaryota</taxon>
        <taxon>Viridiplantae</taxon>
        <taxon>Streptophyta</taxon>
        <taxon>Embryophyta</taxon>
        <taxon>Tracheophyta</taxon>
        <taxon>Spermatophyta</taxon>
        <taxon>Magnoliopsida</taxon>
        <taxon>Liliopsida</taxon>
        <taxon>Poales</taxon>
        <taxon>Poaceae</taxon>
        <taxon>PACMAD clade</taxon>
        <taxon>Panicoideae</taxon>
        <taxon>Panicodae</taxon>
        <taxon>Paniceae</taxon>
        <taxon>Panicinae</taxon>
        <taxon>Panicum</taxon>
        <taxon>Panicum sect. Panicum</taxon>
    </lineage>
</organism>